<reference evidence="8 9" key="1">
    <citation type="submission" date="2018-11" db="EMBL/GenBank/DDBJ databases">
        <title>Complete genome sequence of multidrug-resistant Aeromonas veronii strain MS-18-37.</title>
        <authorList>
            <person name="Abdelhamed H."/>
            <person name="Lawrence M."/>
            <person name="Waldbieser G."/>
        </authorList>
    </citation>
    <scope>NUCLEOTIDE SEQUENCE [LARGE SCALE GENOMIC DNA]</scope>
    <source>
        <strain evidence="8 9">MS-18-37</strain>
    </source>
</reference>
<keyword evidence="4" id="KW-0460">Magnesium</keyword>
<dbReference type="InterPro" id="IPR004433">
    <property type="entry name" value="MenaQ_synth_MenD"/>
</dbReference>
<dbReference type="GO" id="GO:0046872">
    <property type="term" value="F:metal ion binding"/>
    <property type="evidence" value="ECO:0007669"/>
    <property type="project" value="UniProtKB-KW"/>
</dbReference>
<gene>
    <name evidence="8" type="ORF">EFI48_14805</name>
</gene>
<dbReference type="GO" id="GO:0070204">
    <property type="term" value="F:2-succinyl-5-enolpyruvyl-6-hydroxy-3-cyclohexene-1-carboxylic-acid synthase activity"/>
    <property type="evidence" value="ECO:0007669"/>
    <property type="project" value="InterPro"/>
</dbReference>
<evidence type="ECO:0000256" key="2">
    <source>
        <dbReference type="ARBA" id="ARBA00022679"/>
    </source>
</evidence>
<evidence type="ECO:0000256" key="4">
    <source>
        <dbReference type="ARBA" id="ARBA00022842"/>
    </source>
</evidence>
<organism evidence="8 9">
    <name type="scientific">Aeromonas veronii</name>
    <dbReference type="NCBI Taxonomy" id="654"/>
    <lineage>
        <taxon>Bacteria</taxon>
        <taxon>Pseudomonadati</taxon>
        <taxon>Pseudomonadota</taxon>
        <taxon>Gammaproteobacteria</taxon>
        <taxon>Aeromonadales</taxon>
        <taxon>Aeromonadaceae</taxon>
        <taxon>Aeromonas</taxon>
    </lineage>
</organism>
<evidence type="ECO:0000313" key="9">
    <source>
        <dbReference type="Proteomes" id="UP000267614"/>
    </source>
</evidence>
<proteinExistence type="predicted"/>
<protein>
    <submittedName>
        <fullName evidence="8">2-succinyl-5-enolpyruvyl-6-hydroxy-3-cyclohexene-1-carboxylate synthase</fullName>
    </submittedName>
</protein>
<dbReference type="CDD" id="cd07037">
    <property type="entry name" value="TPP_PYR_MenD"/>
    <property type="match status" value="1"/>
</dbReference>
<keyword evidence="6" id="KW-0464">Manganese</keyword>
<dbReference type="GO" id="GO:0009234">
    <property type="term" value="P:menaquinone biosynthetic process"/>
    <property type="evidence" value="ECO:0007669"/>
    <property type="project" value="UniProtKB-KW"/>
</dbReference>
<dbReference type="PANTHER" id="PTHR42916">
    <property type="entry name" value="2-SUCCINYL-5-ENOLPYRUVYL-6-HYDROXY-3-CYCLOHEXENE-1-CARBOXYLATE SYNTHASE"/>
    <property type="match status" value="1"/>
</dbReference>
<accession>A0AAN1QF64</accession>
<dbReference type="PANTHER" id="PTHR42916:SF1">
    <property type="entry name" value="PROTEIN PHYLLO, CHLOROPLASTIC"/>
    <property type="match status" value="1"/>
</dbReference>
<dbReference type="InterPro" id="IPR029061">
    <property type="entry name" value="THDP-binding"/>
</dbReference>
<evidence type="ECO:0000313" key="8">
    <source>
        <dbReference type="EMBL" id="AYV37967.1"/>
    </source>
</evidence>
<feature type="domain" description="Thiamine pyrophosphate enzyme N-terminal TPP-binding" evidence="7">
    <location>
        <begin position="13"/>
        <end position="121"/>
    </location>
</feature>
<dbReference type="RefSeq" id="WP_123173452.1">
    <property type="nucleotide sequence ID" value="NZ_CP033604.1"/>
</dbReference>
<evidence type="ECO:0000256" key="1">
    <source>
        <dbReference type="ARBA" id="ARBA00022428"/>
    </source>
</evidence>
<keyword evidence="2" id="KW-0808">Transferase</keyword>
<evidence type="ECO:0000256" key="5">
    <source>
        <dbReference type="ARBA" id="ARBA00023052"/>
    </source>
</evidence>
<dbReference type="EMBL" id="CP033604">
    <property type="protein sequence ID" value="AYV37967.1"/>
    <property type="molecule type" value="Genomic_DNA"/>
</dbReference>
<evidence type="ECO:0000256" key="6">
    <source>
        <dbReference type="ARBA" id="ARBA00023211"/>
    </source>
</evidence>
<evidence type="ECO:0000256" key="3">
    <source>
        <dbReference type="ARBA" id="ARBA00022723"/>
    </source>
</evidence>
<evidence type="ECO:0000259" key="7">
    <source>
        <dbReference type="Pfam" id="PF02776"/>
    </source>
</evidence>
<keyword evidence="3" id="KW-0479">Metal-binding</keyword>
<dbReference type="GO" id="GO:0030976">
    <property type="term" value="F:thiamine pyrophosphate binding"/>
    <property type="evidence" value="ECO:0007669"/>
    <property type="project" value="InterPro"/>
</dbReference>
<dbReference type="AlphaFoldDB" id="A0AAN1QF64"/>
<dbReference type="Proteomes" id="UP000267614">
    <property type="component" value="Chromosome"/>
</dbReference>
<dbReference type="InterPro" id="IPR012001">
    <property type="entry name" value="Thiamin_PyroP_enz_TPP-bd_dom"/>
</dbReference>
<name>A0AAN1QF64_AERVE</name>
<dbReference type="Pfam" id="PF02776">
    <property type="entry name" value="TPP_enzyme_N"/>
    <property type="match status" value="1"/>
</dbReference>
<keyword evidence="1" id="KW-0474">Menaquinone biosynthesis</keyword>
<dbReference type="SUPFAM" id="SSF52518">
    <property type="entry name" value="Thiamin diphosphate-binding fold (THDP-binding)"/>
    <property type="match status" value="2"/>
</dbReference>
<dbReference type="Gene3D" id="3.40.50.970">
    <property type="match status" value="2"/>
</dbReference>
<keyword evidence="5" id="KW-0786">Thiamine pyrophosphate</keyword>
<dbReference type="PIRSF" id="PIRSF004983">
    <property type="entry name" value="MenD"/>
    <property type="match status" value="1"/>
</dbReference>
<dbReference type="Gene3D" id="3.40.50.1220">
    <property type="entry name" value="TPP-binding domain"/>
    <property type="match status" value="1"/>
</dbReference>
<sequence>MTSLYTTEKNVLILIALLKANKIKNVIASPGTTNCAFIGSIQKDSFFNVYSSVDERSAAYMACGLAAETGQPVVISCTGATASRNYLPGLTEAFYRKLPVLAVTSMQAFSKVGHHVAQVIDRSVIQNDVAKHSVALPIVKDNDDYWDCEVKVNTAILELTRHGGGPVHINLPTTYSLPFTSQSLPTPRVMQRFTSHDELPALQGKVAVLVGSHKTWLPHEIDALEAFCAAHHAVVFCDHTSGYHGRYRVQFSLVAAQELLALNVYKPDVLIHIGEITGDYPLLSMAGKQVWRVSEDGEIRDTFRRLINVFEMPEHVFFSRYAQRNSTITANYYLDDCQQILSKVRSKIPELPFSNIWLAQQLAAKIPENSTIHFGILNSLRTWNFFDLPASVRTASNVGGFGIDGILSTIIGASLVNPERLYFTVLGDLAFFYDMNAIGNRHVGNNVRILMVNNGKGTEFRQYNHHASYFGDAADEFVAAAGHYGNQSPKLVKHYAEDLGFEYISAKNKVEFDKVYQQFISAQPTDKPMVFEVFTNSQDESDALAMMHRIEQSNTSKAKQVTKKLLGQHGIRILKRLLKS</sequence>